<accession>A0A9P7JG98</accession>
<protein>
    <submittedName>
        <fullName evidence="1">Uncharacterized protein</fullName>
    </submittedName>
</protein>
<reference evidence="1" key="1">
    <citation type="journal article" date="2020" name="New Phytol.">
        <title>Comparative genomics reveals dynamic genome evolution in host specialist ectomycorrhizal fungi.</title>
        <authorList>
            <person name="Lofgren L.A."/>
            <person name="Nguyen N.H."/>
            <person name="Vilgalys R."/>
            <person name="Ruytinx J."/>
            <person name="Liao H.L."/>
            <person name="Branco S."/>
            <person name="Kuo A."/>
            <person name="LaButti K."/>
            <person name="Lipzen A."/>
            <person name="Andreopoulos W."/>
            <person name="Pangilinan J."/>
            <person name="Riley R."/>
            <person name="Hundley H."/>
            <person name="Na H."/>
            <person name="Barry K."/>
            <person name="Grigoriev I.V."/>
            <person name="Stajich J.E."/>
            <person name="Kennedy P.G."/>
        </authorList>
    </citation>
    <scope>NUCLEOTIDE SEQUENCE</scope>
    <source>
        <strain evidence="1">MN1</strain>
    </source>
</reference>
<dbReference type="RefSeq" id="XP_041196296.1">
    <property type="nucleotide sequence ID" value="XM_041334786.1"/>
</dbReference>
<gene>
    <name evidence="1" type="ORF">BJ212DRAFT_1331979</name>
</gene>
<evidence type="ECO:0000313" key="1">
    <source>
        <dbReference type="EMBL" id="KAG1821556.1"/>
    </source>
</evidence>
<dbReference type="EMBL" id="JABBWG010000006">
    <property type="protein sequence ID" value="KAG1821556.1"/>
    <property type="molecule type" value="Genomic_DNA"/>
</dbReference>
<sequence length="73" mass="8482">MGNIQQPQLLGPLIGVVSEQNKDWWLGYARGRWEALFRISSNYVEKILDASALPRAVVTTVKNSYRLLYEWDR</sequence>
<dbReference type="AlphaFoldDB" id="A0A9P7JG98"/>
<proteinExistence type="predicted"/>
<organism evidence="1 2">
    <name type="scientific">Suillus subaureus</name>
    <dbReference type="NCBI Taxonomy" id="48587"/>
    <lineage>
        <taxon>Eukaryota</taxon>
        <taxon>Fungi</taxon>
        <taxon>Dikarya</taxon>
        <taxon>Basidiomycota</taxon>
        <taxon>Agaricomycotina</taxon>
        <taxon>Agaricomycetes</taxon>
        <taxon>Agaricomycetidae</taxon>
        <taxon>Boletales</taxon>
        <taxon>Suillineae</taxon>
        <taxon>Suillaceae</taxon>
        <taxon>Suillus</taxon>
    </lineage>
</organism>
<dbReference type="Proteomes" id="UP000807769">
    <property type="component" value="Unassembled WGS sequence"/>
</dbReference>
<evidence type="ECO:0000313" key="2">
    <source>
        <dbReference type="Proteomes" id="UP000807769"/>
    </source>
</evidence>
<name>A0A9P7JG98_9AGAM</name>
<comment type="caution">
    <text evidence="1">The sequence shown here is derived from an EMBL/GenBank/DDBJ whole genome shotgun (WGS) entry which is preliminary data.</text>
</comment>
<dbReference type="GeneID" id="64628803"/>
<keyword evidence="2" id="KW-1185">Reference proteome</keyword>